<gene>
    <name evidence="1" type="ORF">METZ01_LOCUS86537</name>
</gene>
<proteinExistence type="predicted"/>
<sequence>MGRFLVRTLLSGVVLATGCTGPAIDELLPPFRSELLRLATAAERDERFAVRGVDEWLFLGSELRHLSVGRFWGADATTVSRARRLDDADPIPAILDFKR</sequence>
<organism evidence="1">
    <name type="scientific">marine metagenome</name>
    <dbReference type="NCBI Taxonomy" id="408172"/>
    <lineage>
        <taxon>unclassified sequences</taxon>
        <taxon>metagenomes</taxon>
        <taxon>ecological metagenomes</taxon>
    </lineage>
</organism>
<name>A0A381V347_9ZZZZ</name>
<dbReference type="EMBL" id="UINC01007504">
    <property type="protein sequence ID" value="SVA33683.1"/>
    <property type="molecule type" value="Genomic_DNA"/>
</dbReference>
<accession>A0A381V347</accession>
<evidence type="ECO:0000313" key="1">
    <source>
        <dbReference type="EMBL" id="SVA33683.1"/>
    </source>
</evidence>
<reference evidence="1" key="1">
    <citation type="submission" date="2018-05" db="EMBL/GenBank/DDBJ databases">
        <authorList>
            <person name="Lanie J.A."/>
            <person name="Ng W.-L."/>
            <person name="Kazmierczak K.M."/>
            <person name="Andrzejewski T.M."/>
            <person name="Davidsen T.M."/>
            <person name="Wayne K.J."/>
            <person name="Tettelin H."/>
            <person name="Glass J.I."/>
            <person name="Rusch D."/>
            <person name="Podicherti R."/>
            <person name="Tsui H.-C.T."/>
            <person name="Winkler M.E."/>
        </authorList>
    </citation>
    <scope>NUCLEOTIDE SEQUENCE</scope>
</reference>
<feature type="non-terminal residue" evidence="1">
    <location>
        <position position="99"/>
    </location>
</feature>
<dbReference type="AlphaFoldDB" id="A0A381V347"/>
<dbReference type="PROSITE" id="PS51257">
    <property type="entry name" value="PROKAR_LIPOPROTEIN"/>
    <property type="match status" value="1"/>
</dbReference>
<protein>
    <submittedName>
        <fullName evidence="1">Uncharacterized protein</fullName>
    </submittedName>
</protein>